<dbReference type="Proteomes" id="UP001207468">
    <property type="component" value="Unassembled WGS sequence"/>
</dbReference>
<keyword evidence="2" id="KW-1185">Reference proteome</keyword>
<evidence type="ECO:0000313" key="1">
    <source>
        <dbReference type="EMBL" id="KAI9508653.1"/>
    </source>
</evidence>
<dbReference type="EMBL" id="JAGFNK010000082">
    <property type="protein sequence ID" value="KAI9508653.1"/>
    <property type="molecule type" value="Genomic_DNA"/>
</dbReference>
<comment type="caution">
    <text evidence="1">The sequence shown here is derived from an EMBL/GenBank/DDBJ whole genome shotgun (WGS) entry which is preliminary data.</text>
</comment>
<reference evidence="1" key="1">
    <citation type="submission" date="2021-03" db="EMBL/GenBank/DDBJ databases">
        <title>Evolutionary priming and transition to the ectomycorrhizal habit in an iconic lineage of mushroom-forming fungi: is preadaptation a requirement?</title>
        <authorList>
            <consortium name="DOE Joint Genome Institute"/>
            <person name="Looney B.P."/>
            <person name="Miyauchi S."/>
            <person name="Morin E."/>
            <person name="Drula E."/>
            <person name="Courty P.E."/>
            <person name="Chicoki N."/>
            <person name="Fauchery L."/>
            <person name="Kohler A."/>
            <person name="Kuo A."/>
            <person name="LaButti K."/>
            <person name="Pangilinan J."/>
            <person name="Lipzen A."/>
            <person name="Riley R."/>
            <person name="Andreopoulos W."/>
            <person name="He G."/>
            <person name="Johnson J."/>
            <person name="Barry K.W."/>
            <person name="Grigoriev I.V."/>
            <person name="Nagy L."/>
            <person name="Hibbett D."/>
            <person name="Henrissat B."/>
            <person name="Matheny P.B."/>
            <person name="Labbe J."/>
            <person name="Martin A.F."/>
        </authorList>
    </citation>
    <scope>NUCLEOTIDE SEQUENCE</scope>
    <source>
        <strain evidence="1">BPL698</strain>
    </source>
</reference>
<proteinExistence type="predicted"/>
<sequence length="1692" mass="186636">MSNASEQFPPMEAAAEVPTAPQVEEAGPLSHMNHDFLETFMASHHSHPQDPPTQSTSSEQSGEQALESHEVMELQAFSERKEWIMEKIKLLEGMPPIGLFSDLDAVRASTAAVSGLPTREQLEQWLVEHDKIEKETEIFDSGELKKFKKFTMAASKRNLSPQDTDIIELTLTTISEFDKLLHLLRDRSENLDLLGIRLTWEEQRCAAWADRRQLLLDLQAFLSQRARWSPSVYDSLHQAECPVQSPAPAPAPALSRRGSATSLTSETSNSFPSGFSRGARFKHAEALSREAAQFAGRISSLRHGKIAVAGKALDKFIENSRRPVPDEFLDEQDKLEEQGISEMENVGRFVMSVVTQWRKADELYVETMKDQASAQSLLDDIDTAQLAHPSSRQDSVFSARTSSIIKRLSCREKPSSHVSSFLSPTHPLFPDQRSVNDSITKVLAEELEVGLSAAQRLERSAREYHAAYEAVRKAEHSVASANELSDAYDSVLQSILKGVESSDGDGSPPDLTSESCLRETKHAAFLALLPSLLQRLGASDEEARSILPTARASLLGLGDINVEPDFKDRLVSAIQRLHVVKIESERACAAITARVGILRDARRIWVSAGSILADLGAIRGDTSELIGQQRWKSSTASHLPPTPESVNASLPLSNKTLEHVVEQLTLLREKFVRDVQAGISSLPLPEGTNLRMYLLKRRDGLSTIFEHTQQMTRLADSVNKQALAMTAIRDEAHDLEMRLEGTKTRFDVLAEQILYEPSSGDDLDSPRQDLVSDAMSIQAAYQTFIDSLPHRVVFVSSDASGVGVSNMPNPSPRRRFTSPLDLTLEALGSIPPLGPPIDLAQLDHVIRTDCNAFALHLSTSGWSTLDVVLDARAVDLKLAALRASINLAEERHEALRKTVFAIPDALNSADRLASATAESGPVFDSLHSEISRSFSPIRQLLHKMDVMCRESATTRHLCSSRNQILDDMETRFRAWSDNVKALISEIRHREERLRAAQREQIKRERLEADAAEKLCREQAEYEAKLRAEESANEEREREAAEVAERLRNEQAETEEQIRMEHERAEAAQEQAQKGTDLSSNLSFRSVAVDTFSTWDSDGDIVSPEPFSEDLAEVQSQVATLRGRLLSLGINTVARPSPSSVSPLMTVGKHASLTFHLAEVSNEAKGLPAHTSDVVINAELKSLQNELDASHQVLPQALVLARVGSLVQDCDNVLSDLLEHIDSYPAPPSGPLAGSYISSNMLPPEEQLQGRLAFTNDLIDMLEKTFVTVADEPKASSERQRIAQTWAELESMALDRINGRRSRPGSTLSSGRNSRASIASHRPMPEKKSGQYSALSRNAVTRDRGHVLAPAFPSTTNRNLSRKADPVLNRSSSRLSVVSTNRSVSGPMTSSSRLISSTFASRQRTVSLSSTVSSPNGPGGKKPPEPLHQSPSRASHLRRTVSPTPSDASVASRRSVLGARRPTHPTWGPPPPRSVSSSNPHRVSLKGKLPLPPPRKPYVANPKSKLDVAVGDVVNNLPEDVDIKVEVAHDTWQDRSGKYWIGVEEPRLCFCRILRSQTVMVRVGGGWMELSKFIQTHFADMFRLLPEPMPYLGSREEKWISSSTLLEAAELVTTPPRPPKTPEPSSGVLNRSKRTPHPGSPLTALQFLRRVDGEDGFLRPATPLKGSTLRNQSRASLPLPPLRSPNRAPVWKP</sequence>
<protein>
    <submittedName>
        <fullName evidence="1">Uncharacterized protein</fullName>
    </submittedName>
</protein>
<name>A0ACC0UAB2_9AGAM</name>
<evidence type="ECO:0000313" key="2">
    <source>
        <dbReference type="Proteomes" id="UP001207468"/>
    </source>
</evidence>
<organism evidence="1 2">
    <name type="scientific">Russula earlei</name>
    <dbReference type="NCBI Taxonomy" id="71964"/>
    <lineage>
        <taxon>Eukaryota</taxon>
        <taxon>Fungi</taxon>
        <taxon>Dikarya</taxon>
        <taxon>Basidiomycota</taxon>
        <taxon>Agaricomycotina</taxon>
        <taxon>Agaricomycetes</taxon>
        <taxon>Russulales</taxon>
        <taxon>Russulaceae</taxon>
        <taxon>Russula</taxon>
    </lineage>
</organism>
<accession>A0ACC0UAB2</accession>
<gene>
    <name evidence="1" type="ORF">F5148DRAFT_1193951</name>
</gene>